<name>A0A165YWN1_9AGAM</name>
<evidence type="ECO:0000313" key="3">
    <source>
        <dbReference type="Proteomes" id="UP000076798"/>
    </source>
</evidence>
<feature type="region of interest" description="Disordered" evidence="1">
    <location>
        <begin position="40"/>
        <end position="71"/>
    </location>
</feature>
<dbReference type="Proteomes" id="UP000076798">
    <property type="component" value="Unassembled WGS sequence"/>
</dbReference>
<sequence>MQCEYDASGGGIALLNSMQQGLNQMLQTCENEGYSVPSITLSGSSGSSGSGGGGGSGVPSSSGSCRMGSSEPGLNALVVLSIASYFARIF</sequence>
<feature type="compositionally biased region" description="Gly residues" evidence="1">
    <location>
        <begin position="46"/>
        <end position="57"/>
    </location>
</feature>
<gene>
    <name evidence="2" type="ORF">SISSUDRAFT_1053934</name>
</gene>
<evidence type="ECO:0000256" key="1">
    <source>
        <dbReference type="SAM" id="MobiDB-lite"/>
    </source>
</evidence>
<proteinExistence type="predicted"/>
<evidence type="ECO:0000313" key="2">
    <source>
        <dbReference type="EMBL" id="KZT33688.1"/>
    </source>
</evidence>
<protein>
    <submittedName>
        <fullName evidence="2">Uncharacterized protein</fullName>
    </submittedName>
</protein>
<organism evidence="2 3">
    <name type="scientific">Sistotremastrum suecicum HHB10207 ss-3</name>
    <dbReference type="NCBI Taxonomy" id="1314776"/>
    <lineage>
        <taxon>Eukaryota</taxon>
        <taxon>Fungi</taxon>
        <taxon>Dikarya</taxon>
        <taxon>Basidiomycota</taxon>
        <taxon>Agaricomycotina</taxon>
        <taxon>Agaricomycetes</taxon>
        <taxon>Sistotremastrales</taxon>
        <taxon>Sistotremastraceae</taxon>
        <taxon>Sistotremastrum</taxon>
    </lineage>
</organism>
<accession>A0A165YWN1</accession>
<dbReference type="EMBL" id="KV428225">
    <property type="protein sequence ID" value="KZT33688.1"/>
    <property type="molecule type" value="Genomic_DNA"/>
</dbReference>
<dbReference type="AlphaFoldDB" id="A0A165YWN1"/>
<feature type="compositionally biased region" description="Low complexity" evidence="1">
    <location>
        <begin position="58"/>
        <end position="70"/>
    </location>
</feature>
<reference evidence="2 3" key="1">
    <citation type="journal article" date="2016" name="Mol. Biol. Evol.">
        <title>Comparative Genomics of Early-Diverging Mushroom-Forming Fungi Provides Insights into the Origins of Lignocellulose Decay Capabilities.</title>
        <authorList>
            <person name="Nagy L.G."/>
            <person name="Riley R."/>
            <person name="Tritt A."/>
            <person name="Adam C."/>
            <person name="Daum C."/>
            <person name="Floudas D."/>
            <person name="Sun H."/>
            <person name="Yadav J.S."/>
            <person name="Pangilinan J."/>
            <person name="Larsson K.H."/>
            <person name="Matsuura K."/>
            <person name="Barry K."/>
            <person name="Labutti K."/>
            <person name="Kuo R."/>
            <person name="Ohm R.A."/>
            <person name="Bhattacharya S.S."/>
            <person name="Shirouzu T."/>
            <person name="Yoshinaga Y."/>
            <person name="Martin F.M."/>
            <person name="Grigoriev I.V."/>
            <person name="Hibbett D.S."/>
        </authorList>
    </citation>
    <scope>NUCLEOTIDE SEQUENCE [LARGE SCALE GENOMIC DNA]</scope>
    <source>
        <strain evidence="2 3">HHB10207 ss-3</strain>
    </source>
</reference>
<keyword evidence="3" id="KW-1185">Reference proteome</keyword>